<dbReference type="Proteomes" id="UP000677812">
    <property type="component" value="Unassembled WGS sequence"/>
</dbReference>
<dbReference type="GO" id="GO:0003677">
    <property type="term" value="F:DNA binding"/>
    <property type="evidence" value="ECO:0007669"/>
    <property type="project" value="UniProtKB-KW"/>
</dbReference>
<dbReference type="Gene3D" id="1.10.1220.10">
    <property type="entry name" value="Met repressor-like"/>
    <property type="match status" value="1"/>
</dbReference>
<keyword evidence="3" id="KW-1185">Reference proteome</keyword>
<dbReference type="Pfam" id="PF03869">
    <property type="entry name" value="Arc"/>
    <property type="match status" value="1"/>
</dbReference>
<organism evidence="2 3">
    <name type="scientific">Neokomagataea anthophila</name>
    <dbReference type="NCBI Taxonomy" id="2826925"/>
    <lineage>
        <taxon>Bacteria</taxon>
        <taxon>Pseudomonadati</taxon>
        <taxon>Pseudomonadota</taxon>
        <taxon>Alphaproteobacteria</taxon>
        <taxon>Acetobacterales</taxon>
        <taxon>Acetobacteraceae</taxon>
        <taxon>Neokomagataea</taxon>
    </lineage>
</organism>
<dbReference type="InterPro" id="IPR005569">
    <property type="entry name" value="Arc_DNA-bd_dom"/>
</dbReference>
<dbReference type="RefSeq" id="WP_211682093.1">
    <property type="nucleotide sequence ID" value="NZ_JAGRQH010000005.1"/>
</dbReference>
<dbReference type="InterPro" id="IPR013321">
    <property type="entry name" value="Arc_rbn_hlx_hlx"/>
</dbReference>
<comment type="caution">
    <text evidence="2">The sequence shown here is derived from an EMBL/GenBank/DDBJ whole genome shotgun (WGS) entry which is preliminary data.</text>
</comment>
<sequence>MSDSPTRSITIRIDAEVFQAMRESAAKNSRSMNAEISARLVASLNQDALWQKDPAWPMRDMLEQPRLSHKEQVDNAKRRMSIVMEEWSALSEGLSGLPDIMKSTIIRRLTELENERAALDKELWTIDPEYRASHS</sequence>
<evidence type="ECO:0000313" key="3">
    <source>
        <dbReference type="Proteomes" id="UP000677812"/>
    </source>
</evidence>
<feature type="domain" description="Arc-like DNA binding" evidence="1">
    <location>
        <begin position="11"/>
        <end position="47"/>
    </location>
</feature>
<accession>A0ABS5E8A7</accession>
<dbReference type="SUPFAM" id="SSF47598">
    <property type="entry name" value="Ribbon-helix-helix"/>
    <property type="match status" value="1"/>
</dbReference>
<evidence type="ECO:0000313" key="2">
    <source>
        <dbReference type="EMBL" id="MBR0560041.1"/>
    </source>
</evidence>
<name>A0ABS5E8A7_9PROT</name>
<protein>
    <submittedName>
        <fullName evidence="2">Arc family DNA-binding protein</fullName>
    </submittedName>
</protein>
<proteinExistence type="predicted"/>
<reference evidence="2 3" key="1">
    <citation type="submission" date="2021-04" db="EMBL/GenBank/DDBJ databases">
        <title>The complete genome sequence of Neokomagataea sp. TBRC 2177.</title>
        <authorList>
            <person name="Charoenyingcharoen P."/>
            <person name="Yukphan P."/>
        </authorList>
    </citation>
    <scope>NUCLEOTIDE SEQUENCE [LARGE SCALE GENOMIC DNA]</scope>
    <source>
        <strain evidence="2 3">TBRC 2177</strain>
    </source>
</reference>
<dbReference type="EMBL" id="JAGRQH010000005">
    <property type="protein sequence ID" value="MBR0560041.1"/>
    <property type="molecule type" value="Genomic_DNA"/>
</dbReference>
<dbReference type="InterPro" id="IPR010985">
    <property type="entry name" value="Ribbon_hlx_hlx"/>
</dbReference>
<gene>
    <name evidence="2" type="ORF">KB213_08245</name>
</gene>
<evidence type="ECO:0000259" key="1">
    <source>
        <dbReference type="Pfam" id="PF03869"/>
    </source>
</evidence>
<keyword evidence="2" id="KW-0238">DNA-binding</keyword>